<proteinExistence type="inferred from homology"/>
<comment type="subcellular location">
    <subcellularLocation>
        <location evidence="1 7">Cell membrane</location>
        <topology evidence="1 7">Multi-pass membrane protein</topology>
    </subcellularLocation>
</comment>
<dbReference type="AlphaFoldDB" id="A0A1H2N181"/>
<keyword evidence="4 7" id="KW-0812">Transmembrane</keyword>
<keyword evidence="6 7" id="KW-0472">Membrane</keyword>
<dbReference type="GO" id="GO:0005886">
    <property type="term" value="C:plasma membrane"/>
    <property type="evidence" value="ECO:0007669"/>
    <property type="project" value="UniProtKB-SubCell"/>
</dbReference>
<evidence type="ECO:0000256" key="1">
    <source>
        <dbReference type="ARBA" id="ARBA00004651"/>
    </source>
</evidence>
<dbReference type="EMBL" id="LT629799">
    <property type="protein sequence ID" value="SDU99084.1"/>
    <property type="molecule type" value="Genomic_DNA"/>
</dbReference>
<evidence type="ECO:0000256" key="6">
    <source>
        <dbReference type="ARBA" id="ARBA00023136"/>
    </source>
</evidence>
<evidence type="ECO:0000313" key="10">
    <source>
        <dbReference type="Proteomes" id="UP000198825"/>
    </source>
</evidence>
<feature type="transmembrane region" description="Helical" evidence="7">
    <location>
        <begin position="193"/>
        <end position="212"/>
    </location>
</feature>
<evidence type="ECO:0000259" key="8">
    <source>
        <dbReference type="Pfam" id="PF09335"/>
    </source>
</evidence>
<reference evidence="10" key="1">
    <citation type="submission" date="2016-10" db="EMBL/GenBank/DDBJ databases">
        <authorList>
            <person name="Varghese N."/>
            <person name="Submissions S."/>
        </authorList>
    </citation>
    <scope>NUCLEOTIDE SEQUENCE [LARGE SCALE GENOMIC DNA]</scope>
    <source>
        <strain evidence="10">DSM 21743</strain>
    </source>
</reference>
<dbReference type="InterPro" id="IPR032818">
    <property type="entry name" value="DedA-like"/>
</dbReference>
<name>A0A1H2N181_9ACTN</name>
<keyword evidence="10" id="KW-1185">Reference proteome</keyword>
<feature type="transmembrane region" description="Helical" evidence="7">
    <location>
        <begin position="30"/>
        <end position="49"/>
    </location>
</feature>
<evidence type="ECO:0000256" key="7">
    <source>
        <dbReference type="RuleBase" id="RU367016"/>
    </source>
</evidence>
<feature type="transmembrane region" description="Helical" evidence="7">
    <location>
        <begin position="70"/>
        <end position="92"/>
    </location>
</feature>
<keyword evidence="5 7" id="KW-1133">Transmembrane helix</keyword>
<dbReference type="STRING" id="546874.SAMN04488544_3103"/>
<dbReference type="PANTHER" id="PTHR30353">
    <property type="entry name" value="INNER MEMBRANE PROTEIN DEDA-RELATED"/>
    <property type="match status" value="1"/>
</dbReference>
<evidence type="ECO:0000256" key="4">
    <source>
        <dbReference type="ARBA" id="ARBA00022692"/>
    </source>
</evidence>
<evidence type="ECO:0000256" key="3">
    <source>
        <dbReference type="ARBA" id="ARBA00022475"/>
    </source>
</evidence>
<evidence type="ECO:0000256" key="5">
    <source>
        <dbReference type="ARBA" id="ARBA00022989"/>
    </source>
</evidence>
<protein>
    <submittedName>
        <fullName evidence="9">Membrane-associated protein</fullName>
    </submittedName>
</protein>
<organism evidence="9 10">
    <name type="scientific">Microlunatus sagamiharensis</name>
    <dbReference type="NCBI Taxonomy" id="546874"/>
    <lineage>
        <taxon>Bacteria</taxon>
        <taxon>Bacillati</taxon>
        <taxon>Actinomycetota</taxon>
        <taxon>Actinomycetes</taxon>
        <taxon>Propionibacteriales</taxon>
        <taxon>Propionibacteriaceae</taxon>
        <taxon>Microlunatus</taxon>
    </lineage>
</organism>
<accession>A0A1H2N181</accession>
<sequence length="236" mass="25681">MSADLLPGLMPLLLPSWMDPEQLVRAFGPYALWGVAFVIFAECGLFAILPGDSLLFTVGIFTATGVVDHSMVFVCAVLTFAAVLGNVTGYWLGRLIGPPLFKPRSGLVGRILNPKYVVRTHAFFDRYGSRALVLARFVPIVRTFVTLVAGVSRMDFRKFIGYTAIGGVLWACGVTILGYFLGNVSVIKNNIDAVLVLIVLVSVIPMGIEYLLHRRRINRGVEEVVAPGPASQQPVD</sequence>
<feature type="domain" description="VTT" evidence="8">
    <location>
        <begin position="49"/>
        <end position="179"/>
    </location>
</feature>
<dbReference type="Proteomes" id="UP000198825">
    <property type="component" value="Chromosome I"/>
</dbReference>
<dbReference type="PANTHER" id="PTHR30353:SF0">
    <property type="entry name" value="TRANSMEMBRANE PROTEIN"/>
    <property type="match status" value="1"/>
</dbReference>
<evidence type="ECO:0000256" key="2">
    <source>
        <dbReference type="ARBA" id="ARBA00010792"/>
    </source>
</evidence>
<comment type="similarity">
    <text evidence="2 7">Belongs to the DedA family.</text>
</comment>
<dbReference type="InterPro" id="IPR032816">
    <property type="entry name" value="VTT_dom"/>
</dbReference>
<evidence type="ECO:0000313" key="9">
    <source>
        <dbReference type="EMBL" id="SDU99084.1"/>
    </source>
</evidence>
<keyword evidence="3 7" id="KW-1003">Cell membrane</keyword>
<feature type="transmembrane region" description="Helical" evidence="7">
    <location>
        <begin position="159"/>
        <end position="181"/>
    </location>
</feature>
<feature type="transmembrane region" description="Helical" evidence="7">
    <location>
        <begin position="133"/>
        <end position="152"/>
    </location>
</feature>
<gene>
    <name evidence="9" type="ORF">SAMN04488544_3103</name>
</gene>
<dbReference type="Pfam" id="PF09335">
    <property type="entry name" value="VTT_dom"/>
    <property type="match status" value="1"/>
</dbReference>